<dbReference type="Pfam" id="PF18052">
    <property type="entry name" value="Rx_N"/>
    <property type="match status" value="1"/>
</dbReference>
<comment type="caution">
    <text evidence="9">The sequence shown here is derived from an EMBL/GenBank/DDBJ whole genome shotgun (WGS) entry which is preliminary data.</text>
</comment>
<dbReference type="CDD" id="cd14798">
    <property type="entry name" value="RX-CC_like"/>
    <property type="match status" value="1"/>
</dbReference>
<keyword evidence="4" id="KW-0547">Nucleotide-binding</keyword>
<evidence type="ECO:0008006" key="11">
    <source>
        <dbReference type="Google" id="ProtNLM"/>
    </source>
</evidence>
<protein>
    <recommendedName>
        <fullName evidence="11">Rx N-terminal domain-containing protein</fullName>
    </recommendedName>
</protein>
<reference evidence="9" key="1">
    <citation type="submission" date="2020-10" db="EMBL/GenBank/DDBJ databases">
        <authorList>
            <person name="Han B."/>
            <person name="Lu T."/>
            <person name="Zhao Q."/>
            <person name="Huang X."/>
            <person name="Zhao Y."/>
        </authorList>
    </citation>
    <scope>NUCLEOTIDE SEQUENCE</scope>
</reference>
<evidence type="ECO:0000256" key="1">
    <source>
        <dbReference type="ARBA" id="ARBA00008894"/>
    </source>
</evidence>
<dbReference type="GO" id="GO:0000166">
    <property type="term" value="F:nucleotide binding"/>
    <property type="evidence" value="ECO:0007669"/>
    <property type="project" value="UniProtKB-KW"/>
</dbReference>
<dbReference type="GO" id="GO:0098542">
    <property type="term" value="P:defense response to other organism"/>
    <property type="evidence" value="ECO:0007669"/>
    <property type="project" value="TreeGrafter"/>
</dbReference>
<evidence type="ECO:0000256" key="3">
    <source>
        <dbReference type="ARBA" id="ARBA00022737"/>
    </source>
</evidence>
<dbReference type="InterPro" id="IPR055414">
    <property type="entry name" value="LRR_R13L4/SHOC2-like"/>
</dbReference>
<dbReference type="InterPro" id="IPR032675">
    <property type="entry name" value="LRR_dom_sf"/>
</dbReference>
<evidence type="ECO:0000256" key="2">
    <source>
        <dbReference type="ARBA" id="ARBA00022614"/>
    </source>
</evidence>
<evidence type="ECO:0000256" key="6">
    <source>
        <dbReference type="ARBA" id="ARBA00023054"/>
    </source>
</evidence>
<evidence type="ECO:0000313" key="9">
    <source>
        <dbReference type="EMBL" id="CAD6261424.1"/>
    </source>
</evidence>
<dbReference type="Gene3D" id="1.20.5.4130">
    <property type="match status" value="1"/>
</dbReference>
<evidence type="ECO:0000259" key="8">
    <source>
        <dbReference type="Pfam" id="PF23598"/>
    </source>
</evidence>
<keyword evidence="2" id="KW-0433">Leucine-rich repeat</keyword>
<gene>
    <name evidence="9" type="ORF">NCGR_LOCUS44845</name>
</gene>
<dbReference type="SUPFAM" id="SSF52058">
    <property type="entry name" value="L domain-like"/>
    <property type="match status" value="1"/>
</dbReference>
<organism evidence="9 10">
    <name type="scientific">Miscanthus lutarioriparius</name>
    <dbReference type="NCBI Taxonomy" id="422564"/>
    <lineage>
        <taxon>Eukaryota</taxon>
        <taxon>Viridiplantae</taxon>
        <taxon>Streptophyta</taxon>
        <taxon>Embryophyta</taxon>
        <taxon>Tracheophyta</taxon>
        <taxon>Spermatophyta</taxon>
        <taxon>Magnoliopsida</taxon>
        <taxon>Liliopsida</taxon>
        <taxon>Poales</taxon>
        <taxon>Poaceae</taxon>
        <taxon>PACMAD clade</taxon>
        <taxon>Panicoideae</taxon>
        <taxon>Andropogonodae</taxon>
        <taxon>Andropogoneae</taxon>
        <taxon>Saccharinae</taxon>
        <taxon>Miscanthus</taxon>
    </lineage>
</organism>
<sequence>MAGTAQGAVDSLLGRLSSVLLEEAQLLRGVRGDVEFIKDEMESTNGFLLDVAAADRPNHQVRAWAKQVKELAYDSQNCIDRYVQCVSDVPGAGAGFGAGVLATLRRGPRLLSTMPARHRTVVRIRELKARARDLGERRHRYDVTVPHVAAAAAAEDEQDDARRRALANATEFLDEDVREVISWLTKDLPRGHPQCWLRVIAIVRRQYQEDEYPLTRKVYEHPSLSSCFHLKAWINGIEKYMKRKETLQCILDQLPALDDDHDHADKLAAGDGDMDEEEHQLVKKLKDRLKGKRFLIVAANDPYGKVRAEIESVAASHGDPFSAGSAIIVTTWREPLSVPYKVKNYLNIDTLFHEKAVALVGDQCDSDLQEIIRKILTKRGGNFFSMEMFLHALYVNPKRPKEQLQILLDSLTFGSIIATHMILFSYNDLPSHYKSCLLYLSILFERMYLTSSSPQDFRVKRQSADLHGASLDSVIHYLPPNLASRLSICNGIRLQQLQHHKMKNVKGAEQSTGCCWRNIHERPIPIEDPEDSKYFMEMDYTEAFLELLQVSPPLGFVEVLDLEGFKGLKKHHLKDICNKVYQLKYLSIRNTDITELPKDIEKLRYLETLDIRQTKIRTLSSKAAMLPKLMHLLADNVEHQRKDAASGSGGRSFSTVQMPRGIGSMTDLQILCHAEVFNSADELMEVGRLQQLRKLGVVLRGKEAHLGHFLRLTSSSETPDLNMEKTAFSPPKLLESLTINGTITRLPSWIKELHLLSKITLCGTSLIDNAIRSLGELSSLRCLRLWHKSYIEMRLTFKDDEFQNLKYLVVEGSDITTIHFENGATPKLENIVWDFTQLVSLSGVENLPGLKEIELNGDCNPYSIIQNMAAHPNHPVVIHNANP</sequence>
<proteinExistence type="inferred from homology"/>
<comment type="similarity">
    <text evidence="1">Belongs to the disease resistance NB-LRR family.</text>
</comment>
<evidence type="ECO:0000313" key="10">
    <source>
        <dbReference type="Proteomes" id="UP000604825"/>
    </source>
</evidence>
<keyword evidence="10" id="KW-1185">Reference proteome</keyword>
<dbReference type="Gene3D" id="3.40.50.300">
    <property type="entry name" value="P-loop containing nucleotide triphosphate hydrolases"/>
    <property type="match status" value="1"/>
</dbReference>
<dbReference type="InterPro" id="IPR044974">
    <property type="entry name" value="Disease_R_plants"/>
</dbReference>
<dbReference type="Gene3D" id="3.80.10.10">
    <property type="entry name" value="Ribonuclease Inhibitor"/>
    <property type="match status" value="1"/>
</dbReference>
<feature type="domain" description="Disease resistance R13L4/SHOC-2-like LRR" evidence="8">
    <location>
        <begin position="556"/>
        <end position="875"/>
    </location>
</feature>
<keyword evidence="5" id="KW-0611">Plant defense</keyword>
<dbReference type="SUPFAM" id="SSF52540">
    <property type="entry name" value="P-loop containing nucleoside triphosphate hydrolases"/>
    <property type="match status" value="1"/>
</dbReference>
<dbReference type="InterPro" id="IPR038005">
    <property type="entry name" value="RX-like_CC"/>
</dbReference>
<dbReference type="InterPro" id="IPR027417">
    <property type="entry name" value="P-loop_NTPase"/>
</dbReference>
<name>A0A811QYK4_9POAL</name>
<dbReference type="PANTHER" id="PTHR23155:SF1062">
    <property type="entry name" value="OS11G0579400 PROTEIN"/>
    <property type="match status" value="1"/>
</dbReference>
<evidence type="ECO:0000256" key="5">
    <source>
        <dbReference type="ARBA" id="ARBA00022821"/>
    </source>
</evidence>
<keyword evidence="3" id="KW-0677">Repeat</keyword>
<evidence type="ECO:0000259" key="7">
    <source>
        <dbReference type="Pfam" id="PF18052"/>
    </source>
</evidence>
<accession>A0A811QYK4</accession>
<evidence type="ECO:0000256" key="4">
    <source>
        <dbReference type="ARBA" id="ARBA00022741"/>
    </source>
</evidence>
<dbReference type="PANTHER" id="PTHR23155">
    <property type="entry name" value="DISEASE RESISTANCE PROTEIN RP"/>
    <property type="match status" value="1"/>
</dbReference>
<dbReference type="OrthoDB" id="696255at2759"/>
<keyword evidence="6" id="KW-0175">Coiled coil</keyword>
<dbReference type="InterPro" id="IPR041118">
    <property type="entry name" value="Rx_N"/>
</dbReference>
<dbReference type="AlphaFoldDB" id="A0A811QYK4"/>
<feature type="domain" description="Disease resistance N-terminal" evidence="7">
    <location>
        <begin position="8"/>
        <end position="86"/>
    </location>
</feature>
<dbReference type="EMBL" id="CAJGYO010000011">
    <property type="protein sequence ID" value="CAD6261424.1"/>
    <property type="molecule type" value="Genomic_DNA"/>
</dbReference>
<dbReference type="Pfam" id="PF23598">
    <property type="entry name" value="LRR_14"/>
    <property type="match status" value="1"/>
</dbReference>
<dbReference type="Proteomes" id="UP000604825">
    <property type="component" value="Unassembled WGS sequence"/>
</dbReference>